<gene>
    <name evidence="3" type="ORF">ATSB10_04930</name>
</gene>
<organism evidence="3 4">
    <name type="scientific">Dyella thiooxydans</name>
    <dbReference type="NCBI Taxonomy" id="445710"/>
    <lineage>
        <taxon>Bacteria</taxon>
        <taxon>Pseudomonadati</taxon>
        <taxon>Pseudomonadota</taxon>
        <taxon>Gammaproteobacteria</taxon>
        <taxon>Lysobacterales</taxon>
        <taxon>Rhodanobacteraceae</taxon>
        <taxon>Dyella</taxon>
    </lineage>
</organism>
<accession>A0A160MYI9</accession>
<dbReference type="PATRIC" id="fig|445710.3.peg.489"/>
<evidence type="ECO:0000256" key="2">
    <source>
        <dbReference type="RuleBase" id="RU003452"/>
    </source>
</evidence>
<reference evidence="3 4" key="1">
    <citation type="submission" date="2016-02" db="EMBL/GenBank/DDBJ databases">
        <title>Complete genome sequencing and analysis of ATSB10, Dyella thiooxydans isolated from rhizosphere soil of sunflower (Helianthus annuus L.).</title>
        <authorList>
            <person name="Lee Y."/>
            <person name="Hwangbo K."/>
            <person name="Chung H."/>
            <person name="Yoo J."/>
            <person name="Kim K.Y."/>
            <person name="Sa T.M."/>
            <person name="Um Y."/>
            <person name="Madhaiyan M."/>
        </authorList>
    </citation>
    <scope>NUCLEOTIDE SEQUENCE [LARGE SCALE GENOMIC DNA]</scope>
    <source>
        <strain evidence="3 4">ATSB10</strain>
    </source>
</reference>
<evidence type="ECO:0008006" key="5">
    <source>
        <dbReference type="Google" id="ProtNLM"/>
    </source>
</evidence>
<proteinExistence type="inferred from homology"/>
<dbReference type="InterPro" id="IPR038765">
    <property type="entry name" value="Papain-like_cys_pep_sf"/>
</dbReference>
<dbReference type="SUPFAM" id="SSF54001">
    <property type="entry name" value="Cysteine proteinases"/>
    <property type="match status" value="1"/>
</dbReference>
<evidence type="ECO:0000313" key="4">
    <source>
        <dbReference type="Proteomes" id="UP000077255"/>
    </source>
</evidence>
<evidence type="ECO:0000313" key="3">
    <source>
        <dbReference type="EMBL" id="AND67947.1"/>
    </source>
</evidence>
<protein>
    <recommendedName>
        <fullName evidence="5">Arylamine N-acetyltransferase</fullName>
    </recommendedName>
</protein>
<sequence>MGACMDPVIDLGAYARRIGFLDPMRADLATVQGVVRAHVAAIAFENLDALMGKPIDLDPLGIEDKLVHRGRGGYCFEHNRLLAEVLRSLDLRVDCLLARVLWNRPDGAPAPLSHMVLRVVIDDEPWLVDAGFGGLSLSSALRLTRGLEQLTPHEPCRLLERDDEWLLQAQVAGQWRNLYRFRQQPCEEVDLAVANHYVSTHHESPFTHQLIVARTIADQRLTLRNHEFTIHHRGGPSEHYPLPTTTDIRRVLERHFMLVLPAHAGLDRRLAMLPR</sequence>
<name>A0A160MYI9_9GAMM</name>
<dbReference type="Pfam" id="PF00797">
    <property type="entry name" value="Acetyltransf_2"/>
    <property type="match status" value="1"/>
</dbReference>
<dbReference type="InterPro" id="IPR001447">
    <property type="entry name" value="Arylamine_N-AcTrfase"/>
</dbReference>
<dbReference type="Proteomes" id="UP000077255">
    <property type="component" value="Chromosome"/>
</dbReference>
<dbReference type="PANTHER" id="PTHR11786">
    <property type="entry name" value="N-HYDROXYARYLAMINE O-ACETYLTRANSFERASE"/>
    <property type="match status" value="1"/>
</dbReference>
<dbReference type="Gene3D" id="2.40.128.150">
    <property type="entry name" value="Cysteine proteinases"/>
    <property type="match status" value="1"/>
</dbReference>
<dbReference type="GO" id="GO:0016407">
    <property type="term" value="F:acetyltransferase activity"/>
    <property type="evidence" value="ECO:0007669"/>
    <property type="project" value="InterPro"/>
</dbReference>
<keyword evidence="4" id="KW-1185">Reference proteome</keyword>
<comment type="similarity">
    <text evidence="1 2">Belongs to the arylamine N-acetyltransferase family.</text>
</comment>
<dbReference type="AlphaFoldDB" id="A0A160MYI9"/>
<evidence type="ECO:0000256" key="1">
    <source>
        <dbReference type="ARBA" id="ARBA00006547"/>
    </source>
</evidence>
<dbReference type="KEGG" id="dtx:ATSB10_04930"/>
<dbReference type="Gene3D" id="3.30.2140.10">
    <property type="entry name" value="Arylamine N-acetyltransferase"/>
    <property type="match status" value="1"/>
</dbReference>
<dbReference type="PANTHER" id="PTHR11786:SF0">
    <property type="entry name" value="ARYLAMINE N-ACETYLTRANSFERASE 4-RELATED"/>
    <property type="match status" value="1"/>
</dbReference>
<dbReference type="EMBL" id="CP014841">
    <property type="protein sequence ID" value="AND67947.1"/>
    <property type="molecule type" value="Genomic_DNA"/>
</dbReference>
<dbReference type="PRINTS" id="PR01543">
    <property type="entry name" value="ANATRNSFRASE"/>
</dbReference>